<dbReference type="EMBL" id="AZIM01016347">
    <property type="protein sequence ID" value="ETE56626.1"/>
    <property type="molecule type" value="Genomic_DNA"/>
</dbReference>
<evidence type="ECO:0000313" key="7">
    <source>
        <dbReference type="Proteomes" id="UP000018936"/>
    </source>
</evidence>
<dbReference type="AlphaFoldDB" id="V8N413"/>
<organism evidence="6 7">
    <name type="scientific">Ophiophagus hannah</name>
    <name type="common">King cobra</name>
    <name type="synonym">Naja hannah</name>
    <dbReference type="NCBI Taxonomy" id="8665"/>
    <lineage>
        <taxon>Eukaryota</taxon>
        <taxon>Metazoa</taxon>
        <taxon>Chordata</taxon>
        <taxon>Craniata</taxon>
        <taxon>Vertebrata</taxon>
        <taxon>Euteleostomi</taxon>
        <taxon>Lepidosauria</taxon>
        <taxon>Squamata</taxon>
        <taxon>Bifurcata</taxon>
        <taxon>Unidentata</taxon>
        <taxon>Episquamata</taxon>
        <taxon>Toxicofera</taxon>
        <taxon>Serpentes</taxon>
        <taxon>Colubroidea</taxon>
        <taxon>Elapidae</taxon>
        <taxon>Elapinae</taxon>
        <taxon>Ophiophagus</taxon>
    </lineage>
</organism>
<evidence type="ECO:0000256" key="4">
    <source>
        <dbReference type="SAM" id="MobiDB-lite"/>
    </source>
</evidence>
<evidence type="ECO:0000313" key="6">
    <source>
        <dbReference type="EMBL" id="ETE56626.1"/>
    </source>
</evidence>
<keyword evidence="7" id="KW-1185">Reference proteome</keyword>
<feature type="compositionally biased region" description="Polar residues" evidence="4">
    <location>
        <begin position="108"/>
        <end position="124"/>
    </location>
</feature>
<evidence type="ECO:0000256" key="3">
    <source>
        <dbReference type="ARBA" id="ARBA00023157"/>
    </source>
</evidence>
<dbReference type="GO" id="GO:0005886">
    <property type="term" value="C:plasma membrane"/>
    <property type="evidence" value="ECO:0007669"/>
    <property type="project" value="TreeGrafter"/>
</dbReference>
<dbReference type="GO" id="GO:0005576">
    <property type="term" value="C:extracellular region"/>
    <property type="evidence" value="ECO:0007669"/>
    <property type="project" value="UniProtKB-SubCell"/>
</dbReference>
<gene>
    <name evidence="6" type="ORF">L345_17663</name>
</gene>
<feature type="domain" description="Peptidase M12B propeptide" evidence="5">
    <location>
        <begin position="2"/>
        <end position="36"/>
    </location>
</feature>
<comment type="subcellular location">
    <subcellularLocation>
        <location evidence="1">Secreted</location>
    </subcellularLocation>
</comment>
<dbReference type="PANTHER" id="PTHR11905:SF32">
    <property type="entry name" value="DISINTEGRIN AND METALLOPROTEINASE DOMAIN-CONTAINING PROTEIN 28"/>
    <property type="match status" value="1"/>
</dbReference>
<reference evidence="6 7" key="1">
    <citation type="journal article" date="2013" name="Proc. Natl. Acad. Sci. U.S.A.">
        <title>The king cobra genome reveals dynamic gene evolution and adaptation in the snake venom system.</title>
        <authorList>
            <person name="Vonk F.J."/>
            <person name="Casewell N.R."/>
            <person name="Henkel C.V."/>
            <person name="Heimberg A.M."/>
            <person name="Jansen H.J."/>
            <person name="McCleary R.J."/>
            <person name="Kerkkamp H.M."/>
            <person name="Vos R.A."/>
            <person name="Guerreiro I."/>
            <person name="Calvete J.J."/>
            <person name="Wuster W."/>
            <person name="Woods A.E."/>
            <person name="Logan J.M."/>
            <person name="Harrison R.A."/>
            <person name="Castoe T.A."/>
            <person name="de Koning A.P."/>
            <person name="Pollock D.D."/>
            <person name="Yandell M."/>
            <person name="Calderon D."/>
            <person name="Renjifo C."/>
            <person name="Currier R.B."/>
            <person name="Salgado D."/>
            <person name="Pla D."/>
            <person name="Sanz L."/>
            <person name="Hyder A.S."/>
            <person name="Ribeiro J.M."/>
            <person name="Arntzen J.W."/>
            <person name="van den Thillart G.E."/>
            <person name="Boetzer M."/>
            <person name="Pirovano W."/>
            <person name="Dirks R.P."/>
            <person name="Spaink H.P."/>
            <person name="Duboule D."/>
            <person name="McGlinn E."/>
            <person name="Kini R.M."/>
            <person name="Richardson M.K."/>
        </authorList>
    </citation>
    <scope>NUCLEOTIDE SEQUENCE</scope>
    <source>
        <tissue evidence="6">Blood</tissue>
    </source>
</reference>
<sequence>GLFSEDYTETHYAPDGREITISPLVQDHCYYHGYIQNEADSSAVISACDGLKGHFKHQGETYFIEPLKLSESEAHAIYKDENVEKEDETPKICGVAQTTWESDESIEKTSQLTNTPEIYNMVQE</sequence>
<evidence type="ECO:0000256" key="1">
    <source>
        <dbReference type="ARBA" id="ARBA00004613"/>
    </source>
</evidence>
<dbReference type="TopDownProteomics" id="V8N413"/>
<protein>
    <recommendedName>
        <fullName evidence="5">Peptidase M12B propeptide domain-containing protein</fullName>
    </recommendedName>
</protein>
<dbReference type="Proteomes" id="UP000018936">
    <property type="component" value="Unassembled WGS sequence"/>
</dbReference>
<dbReference type="OrthoDB" id="5951731at2759"/>
<dbReference type="InterPro" id="IPR002870">
    <property type="entry name" value="Peptidase_M12B_N"/>
</dbReference>
<accession>V8N413</accession>
<comment type="caution">
    <text evidence="6">The sequence shown here is derived from an EMBL/GenBank/DDBJ whole genome shotgun (WGS) entry which is preliminary data.</text>
</comment>
<keyword evidence="2" id="KW-0964">Secreted</keyword>
<dbReference type="Pfam" id="PF01562">
    <property type="entry name" value="Pep_M12B_propep"/>
    <property type="match status" value="1"/>
</dbReference>
<keyword evidence="3" id="KW-1015">Disulfide bond</keyword>
<feature type="non-terminal residue" evidence="6">
    <location>
        <position position="1"/>
    </location>
</feature>
<name>V8N413_OPHHA</name>
<dbReference type="PANTHER" id="PTHR11905">
    <property type="entry name" value="ADAM A DISINTEGRIN AND METALLOPROTEASE DOMAIN"/>
    <property type="match status" value="1"/>
</dbReference>
<feature type="region of interest" description="Disordered" evidence="4">
    <location>
        <begin position="104"/>
        <end position="124"/>
    </location>
</feature>
<proteinExistence type="predicted"/>
<evidence type="ECO:0000259" key="5">
    <source>
        <dbReference type="Pfam" id="PF01562"/>
    </source>
</evidence>
<evidence type="ECO:0000256" key="2">
    <source>
        <dbReference type="ARBA" id="ARBA00022525"/>
    </source>
</evidence>